<gene>
    <name evidence="1" type="ORF">PS631_04545</name>
</gene>
<reference evidence="1 2" key="1">
    <citation type="submission" date="2019-09" db="EMBL/GenBank/DDBJ databases">
        <authorList>
            <person name="Chandra G."/>
            <person name="Truman W A."/>
        </authorList>
    </citation>
    <scope>NUCLEOTIDE SEQUENCE [LARGE SCALE GENOMIC DNA]</scope>
    <source>
        <strain evidence="1">PS631</strain>
    </source>
</reference>
<dbReference type="RefSeq" id="WP_150571359.1">
    <property type="nucleotide sequence ID" value="NZ_CABVHF010000023.1"/>
</dbReference>
<sequence length="207" mass="23198">MANTQAAVIGSSIVSFLPGLDRQQCDAVKTAVALAERATLSVFNEGLVEDWLSYFRNQLKFMGWDAVAPEDIHWPTDQRSKLVDKALQTIAATAGEQFAKSTDLALRRLMASPATLGTFERQAAERQCLQFLPCSPAGNGRVDMVLYFETDKKTRFATGFMERKRSYQKVSAELVRFNVRAFMDTHLPKVLASTVEQARLSIHEYQI</sequence>
<proteinExistence type="predicted"/>
<organism evidence="1 2">
    <name type="scientific">Pseudomonas fluorescens</name>
    <dbReference type="NCBI Taxonomy" id="294"/>
    <lineage>
        <taxon>Bacteria</taxon>
        <taxon>Pseudomonadati</taxon>
        <taxon>Pseudomonadota</taxon>
        <taxon>Gammaproteobacteria</taxon>
        <taxon>Pseudomonadales</taxon>
        <taxon>Pseudomonadaceae</taxon>
        <taxon>Pseudomonas</taxon>
    </lineage>
</organism>
<accession>A0A5E6W6E0</accession>
<dbReference type="OrthoDB" id="6888481at2"/>
<protein>
    <submittedName>
        <fullName evidence="1">Uncharacterized protein</fullName>
    </submittedName>
</protein>
<dbReference type="Proteomes" id="UP000399692">
    <property type="component" value="Unassembled WGS sequence"/>
</dbReference>
<dbReference type="AlphaFoldDB" id="A0A5E6W6E0"/>
<evidence type="ECO:0000313" key="1">
    <source>
        <dbReference type="EMBL" id="VVN24190.1"/>
    </source>
</evidence>
<evidence type="ECO:0000313" key="2">
    <source>
        <dbReference type="Proteomes" id="UP000399692"/>
    </source>
</evidence>
<dbReference type="EMBL" id="CABVHF010000023">
    <property type="protein sequence ID" value="VVN24190.1"/>
    <property type="molecule type" value="Genomic_DNA"/>
</dbReference>
<name>A0A5E6W6E0_PSEFL</name>